<dbReference type="Proteomes" id="UP001589627">
    <property type="component" value="Unassembled WGS sequence"/>
</dbReference>
<protein>
    <submittedName>
        <fullName evidence="2">Uncharacterized protein</fullName>
    </submittedName>
</protein>
<gene>
    <name evidence="2" type="ORF">ACFFNX_21525</name>
</gene>
<dbReference type="RefSeq" id="WP_378205017.1">
    <property type="nucleotide sequence ID" value="NZ_JBHLZP010000158.1"/>
</dbReference>
<evidence type="ECO:0000313" key="2">
    <source>
        <dbReference type="EMBL" id="MFB9834772.1"/>
    </source>
</evidence>
<keyword evidence="3" id="KW-1185">Reference proteome</keyword>
<comment type="caution">
    <text evidence="2">The sequence shown here is derived from an EMBL/GenBank/DDBJ whole genome shotgun (WGS) entry which is preliminary data.</text>
</comment>
<reference evidence="2 3" key="1">
    <citation type="submission" date="2024-09" db="EMBL/GenBank/DDBJ databases">
        <authorList>
            <person name="Sun Q."/>
            <person name="Mori K."/>
        </authorList>
    </citation>
    <scope>NUCLEOTIDE SEQUENCE [LARGE SCALE GENOMIC DNA]</scope>
    <source>
        <strain evidence="2 3">TBRC 0563</strain>
    </source>
</reference>
<organism evidence="2 3">
    <name type="scientific">Actinoallomurus acaciae</name>
    <dbReference type="NCBI Taxonomy" id="502577"/>
    <lineage>
        <taxon>Bacteria</taxon>
        <taxon>Bacillati</taxon>
        <taxon>Actinomycetota</taxon>
        <taxon>Actinomycetes</taxon>
        <taxon>Streptosporangiales</taxon>
        <taxon>Thermomonosporaceae</taxon>
        <taxon>Actinoallomurus</taxon>
    </lineage>
</organism>
<feature type="region of interest" description="Disordered" evidence="1">
    <location>
        <begin position="262"/>
        <end position="284"/>
    </location>
</feature>
<proteinExistence type="predicted"/>
<accession>A0ABV5YK20</accession>
<sequence length="296" mass="34560">MTGELPVHAAYRHLYEVIRVYELNVDGAEVRAIRDLYCVIDEDLGHHTPDRIPAPAADVRRWLAATRTIVQAMGSAREQERRAHRPFVMRRRHRILWQLRHLTSKRRLRADYEATVERLRGDVLAAYRAYREQAGDLTEYIAEHLARREREQRERDQRERDQRAEVMAGGPHRPIWAYGVRDHRSLRVLEIYLPAAEPYRRADTYARTGLTPQQVHSALTGERAHHPYTGLTWSYRTRLALEEWHDSGKAETAWREVIGEPVELFPQPPGSRPKSPRHYGPSSNYWSPGGHFGMPF</sequence>
<name>A0ABV5YK20_9ACTN</name>
<evidence type="ECO:0000313" key="3">
    <source>
        <dbReference type="Proteomes" id="UP001589627"/>
    </source>
</evidence>
<evidence type="ECO:0000256" key="1">
    <source>
        <dbReference type="SAM" id="MobiDB-lite"/>
    </source>
</evidence>
<dbReference type="EMBL" id="JBHLZP010000158">
    <property type="protein sequence ID" value="MFB9834772.1"/>
    <property type="molecule type" value="Genomic_DNA"/>
</dbReference>